<feature type="region of interest" description="Disordered" evidence="8">
    <location>
        <begin position="539"/>
        <end position="569"/>
    </location>
</feature>
<protein>
    <submittedName>
        <fullName evidence="10">Uncharacterized protein</fullName>
    </submittedName>
</protein>
<evidence type="ECO:0000256" key="2">
    <source>
        <dbReference type="ARBA" id="ARBA00005748"/>
    </source>
</evidence>
<dbReference type="Proteomes" id="UP001358586">
    <property type="component" value="Chromosome 13"/>
</dbReference>
<accession>A0ABR0MHZ7</accession>
<feature type="transmembrane region" description="Helical" evidence="9">
    <location>
        <begin position="231"/>
        <end position="250"/>
    </location>
</feature>
<keyword evidence="4" id="KW-0732">Signal</keyword>
<evidence type="ECO:0000313" key="10">
    <source>
        <dbReference type="EMBL" id="KAK5772876.1"/>
    </source>
</evidence>
<keyword evidence="3 9" id="KW-0812">Transmembrane</keyword>
<dbReference type="Pfam" id="PF10225">
    <property type="entry name" value="NEMP"/>
    <property type="match status" value="1"/>
</dbReference>
<organism evidence="10 11">
    <name type="scientific">Gossypium arboreum</name>
    <name type="common">Tree cotton</name>
    <name type="synonym">Gossypium nanking</name>
    <dbReference type="NCBI Taxonomy" id="29729"/>
    <lineage>
        <taxon>Eukaryota</taxon>
        <taxon>Viridiplantae</taxon>
        <taxon>Streptophyta</taxon>
        <taxon>Embryophyta</taxon>
        <taxon>Tracheophyta</taxon>
        <taxon>Spermatophyta</taxon>
        <taxon>Magnoliopsida</taxon>
        <taxon>eudicotyledons</taxon>
        <taxon>Gunneridae</taxon>
        <taxon>Pentapetalae</taxon>
        <taxon>rosids</taxon>
        <taxon>malvids</taxon>
        <taxon>Malvales</taxon>
        <taxon>Malvaceae</taxon>
        <taxon>Malvoideae</taxon>
        <taxon>Gossypium</taxon>
    </lineage>
</organism>
<evidence type="ECO:0000256" key="5">
    <source>
        <dbReference type="ARBA" id="ARBA00022989"/>
    </source>
</evidence>
<dbReference type="PANTHER" id="PTHR31587:SF3">
    <property type="entry name" value="EXPRESSED PROTEIN"/>
    <property type="match status" value="1"/>
</dbReference>
<feature type="transmembrane region" description="Helical" evidence="9">
    <location>
        <begin position="330"/>
        <end position="349"/>
    </location>
</feature>
<feature type="transmembrane region" description="Helical" evidence="9">
    <location>
        <begin position="256"/>
        <end position="275"/>
    </location>
</feature>
<comment type="caution">
    <text evidence="10">The sequence shown here is derived from an EMBL/GenBank/DDBJ whole genome shotgun (WGS) entry which is preliminary data.</text>
</comment>
<feature type="transmembrane region" description="Helical" evidence="9">
    <location>
        <begin position="287"/>
        <end position="310"/>
    </location>
</feature>
<comment type="subcellular location">
    <subcellularLocation>
        <location evidence="1">Nucleus inner membrane</location>
        <topology evidence="1">Multi-pass membrane protein</topology>
        <orientation evidence="1">Nucleoplasmic side</orientation>
    </subcellularLocation>
</comment>
<reference evidence="10 11" key="1">
    <citation type="submission" date="2023-03" db="EMBL/GenBank/DDBJ databases">
        <title>WGS of Gossypium arboreum.</title>
        <authorList>
            <person name="Yu D."/>
        </authorList>
    </citation>
    <scope>NUCLEOTIDE SEQUENCE [LARGE SCALE GENOMIC DNA]</scope>
    <source>
        <tissue evidence="10">Leaf</tissue>
    </source>
</reference>
<evidence type="ECO:0000256" key="1">
    <source>
        <dbReference type="ARBA" id="ARBA00004575"/>
    </source>
</evidence>
<evidence type="ECO:0000256" key="7">
    <source>
        <dbReference type="ARBA" id="ARBA00023242"/>
    </source>
</evidence>
<comment type="similarity">
    <text evidence="2">Belongs to the NEMP family.</text>
</comment>
<dbReference type="EMBL" id="JARKNE010000013">
    <property type="protein sequence ID" value="KAK5772876.1"/>
    <property type="molecule type" value="Genomic_DNA"/>
</dbReference>
<proteinExistence type="inferred from homology"/>
<dbReference type="InterPro" id="IPR019358">
    <property type="entry name" value="NEMP_fam"/>
</dbReference>
<evidence type="ECO:0000256" key="9">
    <source>
        <dbReference type="SAM" id="Phobius"/>
    </source>
</evidence>
<keyword evidence="5 9" id="KW-1133">Transmembrane helix</keyword>
<sequence>MESRYTFKYAETSPNLGVNLAIRHISKVCQTSNVEDNPLKQSKMLEVYNSHLFIIERKEAEDGFTAPLSMAISSSSTSILFFFLSLFSFSHASHVITDFKGIDFASPTIDVTPTPLSGYSSVRGSKYVLLCDRVHVSGHSRLKLGSYANFFRVTLAPSVLIPERLHSKIQVCFHRNASLGLCKCGDGDWKPLQKGIWHTAMSPYDDRYIDVKFIGDMSGSVTVALEEDFQLWRLIFLVLGFVLLLLAPFVSKWVPFYYSSSMALGVLLVVIILLYQGMKLLPTGRKSTFYFTMYGSMLLGAGSFLLNQFSVLVNSILVNFGLSEEMHNPVAIFAFVGIVLSGAGLGYWTARKFVILKDGSVDVGVAQFVKWAMRIISILFIFQSTVDSRLAVVALASCSAICSLITSKIRKGYMQPQYSRDQSPWLHHSRQRTLMPGRAEFLSRSPRVDSNQKMQNSPKTAPEWTNSLVKGYYAKLGEGAIDHQDYYSTFHKTNHQKKFTEQEWEDFSQESTRQAMAELAASPEFTDWMIEHADRIKLLPRDDSSDESVGSKSSSDDEDEESHSWFRLF</sequence>
<evidence type="ECO:0000256" key="8">
    <source>
        <dbReference type="SAM" id="MobiDB-lite"/>
    </source>
</evidence>
<dbReference type="PANTHER" id="PTHR31587">
    <property type="entry name" value="TRANSMEMBRANE PROTEIN (DUF2215)"/>
    <property type="match status" value="1"/>
</dbReference>
<name>A0ABR0MHZ7_GOSAR</name>
<keyword evidence="6 9" id="KW-0472">Membrane</keyword>
<keyword evidence="7" id="KW-0539">Nucleus</keyword>
<evidence type="ECO:0000256" key="6">
    <source>
        <dbReference type="ARBA" id="ARBA00023136"/>
    </source>
</evidence>
<keyword evidence="11" id="KW-1185">Reference proteome</keyword>
<gene>
    <name evidence="10" type="ORF">PVK06_049176</name>
</gene>
<evidence type="ECO:0000256" key="3">
    <source>
        <dbReference type="ARBA" id="ARBA00022692"/>
    </source>
</evidence>
<evidence type="ECO:0000313" key="11">
    <source>
        <dbReference type="Proteomes" id="UP001358586"/>
    </source>
</evidence>
<evidence type="ECO:0000256" key="4">
    <source>
        <dbReference type="ARBA" id="ARBA00022729"/>
    </source>
</evidence>